<reference evidence="14" key="1">
    <citation type="journal article" date="2023" name="Insect Mol. Biol.">
        <title>Genome sequencing provides insights into the evolution of gene families encoding plant cell wall-degrading enzymes in longhorned beetles.</title>
        <authorList>
            <person name="Shin N.R."/>
            <person name="Okamura Y."/>
            <person name="Kirsch R."/>
            <person name="Pauchet Y."/>
        </authorList>
    </citation>
    <scope>NUCLEOTIDE SEQUENCE</scope>
    <source>
        <strain evidence="14">RBIC_L_NR</strain>
    </source>
</reference>
<proteinExistence type="inferred from homology"/>
<evidence type="ECO:0000256" key="8">
    <source>
        <dbReference type="ARBA" id="ARBA00023125"/>
    </source>
</evidence>
<name>A0AAV8X0D1_9CUCU</name>
<evidence type="ECO:0000256" key="6">
    <source>
        <dbReference type="ARBA" id="ARBA00022763"/>
    </source>
</evidence>
<dbReference type="InterPro" id="IPR036155">
    <property type="entry name" value="Crypto/Photolyase_N_sf"/>
</dbReference>
<evidence type="ECO:0000313" key="15">
    <source>
        <dbReference type="Proteomes" id="UP001162156"/>
    </source>
</evidence>
<dbReference type="EMBL" id="JANEYF010004098">
    <property type="protein sequence ID" value="KAJ8932189.1"/>
    <property type="molecule type" value="Genomic_DNA"/>
</dbReference>
<keyword evidence="6" id="KW-0227">DNA damage</keyword>
<evidence type="ECO:0000256" key="4">
    <source>
        <dbReference type="ARBA" id="ARBA00014046"/>
    </source>
</evidence>
<dbReference type="SUPFAM" id="SSF48173">
    <property type="entry name" value="Cryptochrome/photolyase FAD-binding domain"/>
    <property type="match status" value="1"/>
</dbReference>
<keyword evidence="10" id="KW-0456">Lyase</keyword>
<sequence length="486" mass="56564">MASLKPRSSNGKILLDQLTKEQFLENIVESRKSQGESVENFSVNKLRCRLLSKNEEIKNKSNGILYWMSRDCRVQDNWALLFAQRLAVKQKLPLYICFICKDAHHLYPTKRHFKFLLEGLKIIQKECKELNIGFYLLNTSVTDLAKIIVNNDIGGVVCDFSPLREPKMLQESLVKNLPNRIPVVQVDAHNIVPSWEASDKQEIMAKFIRGKITRKLPEYLTGFPDVCKHKYSGTLNTDQDIENVDDAYALYTPKWEVAEIKWGEGPGSSAGLKMLHSFIQKRLKFYGVNSNDPSKDNTSKLSPWLHFGQISAQRCALEVKSIQSLYKEQCEKFLEELIIRKELADNYCLIDKRTWIYTREQLENAKTHDEMWNAAQLQAVREGKIHGYMRMYWCKKILEWTESPEKAIEYSLWLNDTFCLDGTDPNGYVGVMWSICGIHDQGWKEREIFGKIRYMVDYSLKRKYDMDAYCARFGLKLSDDSKKDKH</sequence>
<organism evidence="14 15">
    <name type="scientific">Rhamnusium bicolor</name>
    <dbReference type="NCBI Taxonomy" id="1586634"/>
    <lineage>
        <taxon>Eukaryota</taxon>
        <taxon>Metazoa</taxon>
        <taxon>Ecdysozoa</taxon>
        <taxon>Arthropoda</taxon>
        <taxon>Hexapoda</taxon>
        <taxon>Insecta</taxon>
        <taxon>Pterygota</taxon>
        <taxon>Neoptera</taxon>
        <taxon>Endopterygota</taxon>
        <taxon>Coleoptera</taxon>
        <taxon>Polyphaga</taxon>
        <taxon>Cucujiformia</taxon>
        <taxon>Chrysomeloidea</taxon>
        <taxon>Cerambycidae</taxon>
        <taxon>Lepturinae</taxon>
        <taxon>Rhagiini</taxon>
        <taxon>Rhamnusium</taxon>
    </lineage>
</organism>
<dbReference type="InterPro" id="IPR014729">
    <property type="entry name" value="Rossmann-like_a/b/a_fold"/>
</dbReference>
<comment type="caution">
    <text evidence="14">The sequence shown here is derived from an EMBL/GenBank/DDBJ whole genome shotgun (WGS) entry which is preliminary data.</text>
</comment>
<keyword evidence="9" id="KW-0234">DNA repair</keyword>
<keyword evidence="7" id="KW-0274">FAD</keyword>
<evidence type="ECO:0000256" key="7">
    <source>
        <dbReference type="ARBA" id="ARBA00022827"/>
    </source>
</evidence>
<dbReference type="FunFam" id="3.40.50.620:FF:000110">
    <property type="entry name" value="Deoxyribodipyrimidine photolyase"/>
    <property type="match status" value="1"/>
</dbReference>
<feature type="domain" description="Photolyase/cryptochrome alpha/beta" evidence="13">
    <location>
        <begin position="62"/>
        <end position="194"/>
    </location>
</feature>
<dbReference type="Gene3D" id="1.10.579.10">
    <property type="entry name" value="DNA Cyclobutane Dipyrimidine Photolyase, subunit A, domain 3"/>
    <property type="match status" value="1"/>
</dbReference>
<evidence type="ECO:0000256" key="10">
    <source>
        <dbReference type="ARBA" id="ARBA00023239"/>
    </source>
</evidence>
<evidence type="ECO:0000256" key="1">
    <source>
        <dbReference type="ARBA" id="ARBA00001974"/>
    </source>
</evidence>
<dbReference type="PANTHER" id="PTHR10211:SF0">
    <property type="entry name" value="DEOXYRIBODIPYRIMIDINE PHOTO-LYASE"/>
    <property type="match status" value="1"/>
</dbReference>
<dbReference type="AlphaFoldDB" id="A0AAV8X0D1"/>
<dbReference type="GO" id="GO:0003677">
    <property type="term" value="F:DNA binding"/>
    <property type="evidence" value="ECO:0007669"/>
    <property type="project" value="UniProtKB-KW"/>
</dbReference>
<dbReference type="GO" id="GO:0000719">
    <property type="term" value="P:photoreactive repair"/>
    <property type="evidence" value="ECO:0007669"/>
    <property type="project" value="TreeGrafter"/>
</dbReference>
<gene>
    <name evidence="14" type="ORF">NQ314_014852</name>
</gene>
<evidence type="ECO:0000256" key="12">
    <source>
        <dbReference type="ARBA" id="ARBA00033999"/>
    </source>
</evidence>
<dbReference type="PANTHER" id="PTHR10211">
    <property type="entry name" value="DEOXYRIBODIPYRIMIDINE PHOTOLYASE"/>
    <property type="match status" value="1"/>
</dbReference>
<dbReference type="InterPro" id="IPR006050">
    <property type="entry name" value="DNA_photolyase_N"/>
</dbReference>
<evidence type="ECO:0000256" key="11">
    <source>
        <dbReference type="ARBA" id="ARBA00031671"/>
    </source>
</evidence>
<dbReference type="GO" id="GO:0003904">
    <property type="term" value="F:deoxyribodipyrimidine photo-lyase activity"/>
    <property type="evidence" value="ECO:0007669"/>
    <property type="project" value="UniProtKB-EC"/>
</dbReference>
<evidence type="ECO:0000256" key="3">
    <source>
        <dbReference type="ARBA" id="ARBA00013149"/>
    </source>
</evidence>
<evidence type="ECO:0000256" key="2">
    <source>
        <dbReference type="ARBA" id="ARBA00006409"/>
    </source>
</evidence>
<dbReference type="EC" id="4.1.99.3" evidence="3"/>
<dbReference type="Gene3D" id="3.40.50.620">
    <property type="entry name" value="HUPs"/>
    <property type="match status" value="1"/>
</dbReference>
<dbReference type="Pfam" id="PF00875">
    <property type="entry name" value="DNA_photolyase"/>
    <property type="match status" value="1"/>
</dbReference>
<comment type="cofactor">
    <cofactor evidence="1">
        <name>FAD</name>
        <dbReference type="ChEBI" id="CHEBI:57692"/>
    </cofactor>
</comment>
<evidence type="ECO:0000259" key="13">
    <source>
        <dbReference type="PROSITE" id="PS51645"/>
    </source>
</evidence>
<comment type="similarity">
    <text evidence="2">Belongs to the DNA photolyase class-2 family.</text>
</comment>
<dbReference type="FunFam" id="1.10.579.10:FF:000002">
    <property type="entry name" value="Deoxyribodipyrimidine photolyase"/>
    <property type="match status" value="1"/>
</dbReference>
<dbReference type="Gene3D" id="1.25.40.80">
    <property type="match status" value="1"/>
</dbReference>
<dbReference type="PROSITE" id="PS51645">
    <property type="entry name" value="PHR_CRY_ALPHA_BETA"/>
    <property type="match status" value="1"/>
</dbReference>
<evidence type="ECO:0000256" key="5">
    <source>
        <dbReference type="ARBA" id="ARBA00022630"/>
    </source>
</evidence>
<keyword evidence="5" id="KW-0285">Flavoprotein</keyword>
<dbReference type="SUPFAM" id="SSF52425">
    <property type="entry name" value="Cryptochrome/photolyase, N-terminal domain"/>
    <property type="match status" value="1"/>
</dbReference>
<comment type="catalytic activity">
    <reaction evidence="12">
        <text>cyclobutadipyrimidine (in DNA) = 2 pyrimidine residues (in DNA).</text>
        <dbReference type="EC" id="4.1.99.3"/>
    </reaction>
</comment>
<keyword evidence="8" id="KW-0238">DNA-binding</keyword>
<protein>
    <recommendedName>
        <fullName evidence="4">Deoxyribodipyrimidine photo-lyase</fullName>
        <ecNumber evidence="3">4.1.99.3</ecNumber>
    </recommendedName>
    <alternativeName>
        <fullName evidence="11">DNA photolyase</fullName>
    </alternativeName>
</protein>
<keyword evidence="15" id="KW-1185">Reference proteome</keyword>
<dbReference type="Proteomes" id="UP001162156">
    <property type="component" value="Unassembled WGS sequence"/>
</dbReference>
<dbReference type="InterPro" id="IPR052219">
    <property type="entry name" value="Photolyase_Class-2"/>
</dbReference>
<dbReference type="InterPro" id="IPR036134">
    <property type="entry name" value="Crypto/Photolyase_FAD-like_sf"/>
</dbReference>
<evidence type="ECO:0000313" key="14">
    <source>
        <dbReference type="EMBL" id="KAJ8932189.1"/>
    </source>
</evidence>
<evidence type="ECO:0000256" key="9">
    <source>
        <dbReference type="ARBA" id="ARBA00023204"/>
    </source>
</evidence>
<accession>A0AAV8X0D1</accession>